<dbReference type="CDD" id="cd01454">
    <property type="entry name" value="vWA_norD_type"/>
    <property type="match status" value="1"/>
</dbReference>
<sequence length="633" mass="70751">MFEFLELEESVGKFWHRLVGQTSSMPRYPDQAVTFDEVKPYLATCFRAFGGELTAQLGPAHARTSSHRLRLRQLVGLGEEKLAWAARGEGAMALPPLIDIFPERALNRDLYIWLAAYLALMPSGGVEPDDPLRADLARLDLASATVQHVLNAFPGLRHRYAALCRAGLAGRRRAVLPPVEKLVEARAMALLRRGAGLADEIMPAIFPAQAPVGYQPLLLVPLWPVHDLRREASSTAETGDEDGSTAAAAAVDGTGFFRGERETERDKSERSPFILNRFEKILAMAEMVNVDRPTDDSDDKNDDASRDLDEIRLGRRKERPSAKFRFDLDLPPEAVDTSSLEAENTYPEWNYRSLSYMPNYCRVISGPASLSETSEPQTADMRDLVRLVRRQFEILRPRHEILRAQVDGSELDLDAVVRMRADLASGGDGGNRIHLLSRPRGHDLAVTLLVDVSLSTDAWFDDHRVLDVEKKAVRVLAHGLSACDTHYSIQTFTSRRRDWVKIETVKAFDESMSSDVERRIEGLKPGYYTRIGAAIRHAHAELVKQPNRRKLLLILTDGKPNDIDHYEGRFALEDSRKAIAESRRAGTSVFAVTVDKDARSYLPAMFGRNGFAIVGHIGKLPQSLPAIYRSLTR</sequence>
<feature type="region of interest" description="Disordered" evidence="1">
    <location>
        <begin position="291"/>
        <end position="313"/>
    </location>
</feature>
<feature type="domain" description="VWFA" evidence="2">
    <location>
        <begin position="445"/>
        <end position="631"/>
    </location>
</feature>
<dbReference type="Pfam" id="PF00092">
    <property type="entry name" value="VWA"/>
    <property type="match status" value="1"/>
</dbReference>
<dbReference type="RefSeq" id="WP_165131796.1">
    <property type="nucleotide sequence ID" value="NZ_CP049249.1"/>
</dbReference>
<feature type="compositionally biased region" description="Basic and acidic residues" evidence="1">
    <location>
        <begin position="302"/>
        <end position="313"/>
    </location>
</feature>
<evidence type="ECO:0000313" key="4">
    <source>
        <dbReference type="Proteomes" id="UP000519897"/>
    </source>
</evidence>
<feature type="compositionally biased region" description="Basic and acidic residues" evidence="1">
    <location>
        <begin position="258"/>
        <end position="269"/>
    </location>
</feature>
<keyword evidence="4" id="KW-1185">Reference proteome</keyword>
<evidence type="ECO:0000313" key="3">
    <source>
        <dbReference type="EMBL" id="MBB4145522.1"/>
    </source>
</evidence>
<dbReference type="PROSITE" id="PS50234">
    <property type="entry name" value="VWFA"/>
    <property type="match status" value="1"/>
</dbReference>
<dbReference type="SMART" id="SM00327">
    <property type="entry name" value="VWA"/>
    <property type="match status" value="1"/>
</dbReference>
<dbReference type="Gene3D" id="3.40.50.410">
    <property type="entry name" value="von Willebrand factor, type A domain"/>
    <property type="match status" value="1"/>
</dbReference>
<evidence type="ECO:0000256" key="1">
    <source>
        <dbReference type="SAM" id="MobiDB-lite"/>
    </source>
</evidence>
<proteinExistence type="predicted"/>
<feature type="region of interest" description="Disordered" evidence="1">
    <location>
        <begin position="233"/>
        <end position="269"/>
    </location>
</feature>
<organism evidence="3 4">
    <name type="scientific">Rhizobium rhizoryzae</name>
    <dbReference type="NCBI Taxonomy" id="451876"/>
    <lineage>
        <taxon>Bacteria</taxon>
        <taxon>Pseudomonadati</taxon>
        <taxon>Pseudomonadota</taxon>
        <taxon>Alphaproteobacteria</taxon>
        <taxon>Hyphomicrobiales</taxon>
        <taxon>Rhizobiaceae</taxon>
        <taxon>Rhizobium/Agrobacterium group</taxon>
        <taxon>Rhizobium</taxon>
    </lineage>
</organism>
<dbReference type="EMBL" id="JACIEC010000008">
    <property type="protein sequence ID" value="MBB4145522.1"/>
    <property type="molecule type" value="Genomic_DNA"/>
</dbReference>
<name>A0A7W6LLM4_9HYPH</name>
<accession>A0A7W6LLM4</accession>
<dbReference type="InterPro" id="IPR002035">
    <property type="entry name" value="VWF_A"/>
</dbReference>
<dbReference type="AlphaFoldDB" id="A0A7W6LLM4"/>
<dbReference type="InterPro" id="IPR036465">
    <property type="entry name" value="vWFA_dom_sf"/>
</dbReference>
<protein>
    <submittedName>
        <fullName evidence="3">Nitric oxide reductase NorD protein</fullName>
    </submittedName>
</protein>
<dbReference type="InterPro" id="IPR051928">
    <property type="entry name" value="NorD/CobT"/>
</dbReference>
<gene>
    <name evidence="3" type="ORF">GGQ72_004086</name>
</gene>
<evidence type="ECO:0000259" key="2">
    <source>
        <dbReference type="PROSITE" id="PS50234"/>
    </source>
</evidence>
<dbReference type="Proteomes" id="UP000519897">
    <property type="component" value="Unassembled WGS sequence"/>
</dbReference>
<comment type="caution">
    <text evidence="3">The sequence shown here is derived from an EMBL/GenBank/DDBJ whole genome shotgun (WGS) entry which is preliminary data.</text>
</comment>
<dbReference type="SUPFAM" id="SSF53300">
    <property type="entry name" value="vWA-like"/>
    <property type="match status" value="1"/>
</dbReference>
<reference evidence="3 4" key="1">
    <citation type="submission" date="2020-08" db="EMBL/GenBank/DDBJ databases">
        <title>Genomic Encyclopedia of Type Strains, Phase IV (KMG-IV): sequencing the most valuable type-strain genomes for metagenomic binning, comparative biology and taxonomic classification.</title>
        <authorList>
            <person name="Goeker M."/>
        </authorList>
    </citation>
    <scope>NUCLEOTIDE SEQUENCE [LARGE SCALE GENOMIC DNA]</scope>
    <source>
        <strain evidence="3 4">DSM 29514</strain>
    </source>
</reference>
<dbReference type="PANTHER" id="PTHR41248">
    <property type="entry name" value="NORD PROTEIN"/>
    <property type="match status" value="1"/>
</dbReference>
<dbReference type="PANTHER" id="PTHR41248:SF1">
    <property type="entry name" value="NORD PROTEIN"/>
    <property type="match status" value="1"/>
</dbReference>